<comment type="caution">
    <text evidence="1">The sequence shown here is derived from an EMBL/GenBank/DDBJ whole genome shotgun (WGS) entry which is preliminary data.</text>
</comment>
<evidence type="ECO:0000313" key="2">
    <source>
        <dbReference type="Proteomes" id="UP000298416"/>
    </source>
</evidence>
<gene>
    <name evidence="1" type="ORF">SASPL_133309</name>
</gene>
<proteinExistence type="predicted"/>
<dbReference type="Proteomes" id="UP000298416">
    <property type="component" value="Unassembled WGS sequence"/>
</dbReference>
<dbReference type="EMBL" id="PNBA02000012">
    <property type="protein sequence ID" value="KAG6405717.1"/>
    <property type="molecule type" value="Genomic_DNA"/>
</dbReference>
<name>A0A8X8ZHZ5_SALSN</name>
<dbReference type="AlphaFoldDB" id="A0A8X8ZHZ5"/>
<organism evidence="1">
    <name type="scientific">Salvia splendens</name>
    <name type="common">Scarlet sage</name>
    <dbReference type="NCBI Taxonomy" id="180675"/>
    <lineage>
        <taxon>Eukaryota</taxon>
        <taxon>Viridiplantae</taxon>
        <taxon>Streptophyta</taxon>
        <taxon>Embryophyta</taxon>
        <taxon>Tracheophyta</taxon>
        <taxon>Spermatophyta</taxon>
        <taxon>Magnoliopsida</taxon>
        <taxon>eudicotyledons</taxon>
        <taxon>Gunneridae</taxon>
        <taxon>Pentapetalae</taxon>
        <taxon>asterids</taxon>
        <taxon>lamiids</taxon>
        <taxon>Lamiales</taxon>
        <taxon>Lamiaceae</taxon>
        <taxon>Nepetoideae</taxon>
        <taxon>Mentheae</taxon>
        <taxon>Salviinae</taxon>
        <taxon>Salvia</taxon>
        <taxon>Salvia subgen. Calosphace</taxon>
        <taxon>core Calosphace</taxon>
    </lineage>
</organism>
<sequence length="215" mass="24201">MSTVSSLSFLGTGGVRLDMNVLIHEIDSVILGTLIRLKHATGCEGTVFPSHFIFKAKIAIENQLAYYQCSDPAYNQLYELFALNAIKEERENTVILLTDSFQSQGHVCVGSDMNAPPVDTGEVNSYQRLSLTRRKLMFDEGGLLDCESTNKKVVCFYIPDANVKLERKVEKKHLVYYLESCHPRVQHCPTRVHHPVRSLSGGCHGSPTYNWHDKL</sequence>
<reference evidence="1" key="1">
    <citation type="submission" date="2018-01" db="EMBL/GenBank/DDBJ databases">
        <authorList>
            <person name="Mao J.F."/>
        </authorList>
    </citation>
    <scope>NUCLEOTIDE SEQUENCE</scope>
    <source>
        <strain evidence="1">Huo1</strain>
        <tissue evidence="1">Leaf</tissue>
    </source>
</reference>
<accession>A0A8X8ZHZ5</accession>
<keyword evidence="2" id="KW-1185">Reference proteome</keyword>
<protein>
    <submittedName>
        <fullName evidence="1">Uncharacterized protein</fullName>
    </submittedName>
</protein>
<evidence type="ECO:0000313" key="1">
    <source>
        <dbReference type="EMBL" id="KAG6405717.1"/>
    </source>
</evidence>
<reference evidence="1" key="2">
    <citation type="submission" date="2020-08" db="EMBL/GenBank/DDBJ databases">
        <title>Plant Genome Project.</title>
        <authorList>
            <person name="Zhang R.-G."/>
        </authorList>
    </citation>
    <scope>NUCLEOTIDE SEQUENCE</scope>
    <source>
        <strain evidence="1">Huo1</strain>
        <tissue evidence="1">Leaf</tissue>
    </source>
</reference>